<evidence type="ECO:0000256" key="1">
    <source>
        <dbReference type="SAM" id="MobiDB-lite"/>
    </source>
</evidence>
<organism evidence="3 4">
    <name type="scientific">Ephemerocybe angulata</name>
    <dbReference type="NCBI Taxonomy" id="980116"/>
    <lineage>
        <taxon>Eukaryota</taxon>
        <taxon>Fungi</taxon>
        <taxon>Dikarya</taxon>
        <taxon>Basidiomycota</taxon>
        <taxon>Agaricomycotina</taxon>
        <taxon>Agaricomycetes</taxon>
        <taxon>Agaricomycetidae</taxon>
        <taxon>Agaricales</taxon>
        <taxon>Agaricineae</taxon>
        <taxon>Psathyrellaceae</taxon>
        <taxon>Ephemerocybe</taxon>
    </lineage>
</organism>
<evidence type="ECO:0000313" key="4">
    <source>
        <dbReference type="Proteomes" id="UP000521943"/>
    </source>
</evidence>
<gene>
    <name evidence="3" type="ORF">DFP72DRAFT_1072293</name>
</gene>
<dbReference type="EMBL" id="JACGCI010000056">
    <property type="protein sequence ID" value="KAF6750591.1"/>
    <property type="molecule type" value="Genomic_DNA"/>
</dbReference>
<evidence type="ECO:0000256" key="2">
    <source>
        <dbReference type="SAM" id="SignalP"/>
    </source>
</evidence>
<dbReference type="Proteomes" id="UP000521943">
    <property type="component" value="Unassembled WGS sequence"/>
</dbReference>
<keyword evidence="4" id="KW-1185">Reference proteome</keyword>
<dbReference type="AlphaFoldDB" id="A0A8H6M392"/>
<feature type="compositionally biased region" description="Basic and acidic residues" evidence="1">
    <location>
        <begin position="61"/>
        <end position="72"/>
    </location>
</feature>
<proteinExistence type="predicted"/>
<feature type="signal peptide" evidence="2">
    <location>
        <begin position="1"/>
        <end position="21"/>
    </location>
</feature>
<accession>A0A8H6M392</accession>
<protein>
    <submittedName>
        <fullName evidence="3">Uncharacterized protein</fullName>
    </submittedName>
</protein>
<name>A0A8H6M392_9AGAR</name>
<evidence type="ECO:0000313" key="3">
    <source>
        <dbReference type="EMBL" id="KAF6750591.1"/>
    </source>
</evidence>
<feature type="region of interest" description="Disordered" evidence="1">
    <location>
        <begin position="61"/>
        <end position="88"/>
    </location>
</feature>
<comment type="caution">
    <text evidence="3">The sequence shown here is derived from an EMBL/GenBank/DDBJ whole genome shotgun (WGS) entry which is preliminary data.</text>
</comment>
<reference evidence="3 4" key="1">
    <citation type="submission" date="2020-07" db="EMBL/GenBank/DDBJ databases">
        <title>Comparative genomics of pyrophilous fungi reveals a link between fire events and developmental genes.</title>
        <authorList>
            <consortium name="DOE Joint Genome Institute"/>
            <person name="Steindorff A.S."/>
            <person name="Carver A."/>
            <person name="Calhoun S."/>
            <person name="Stillman K."/>
            <person name="Liu H."/>
            <person name="Lipzen A."/>
            <person name="Pangilinan J."/>
            <person name="Labutti K."/>
            <person name="Bruns T.D."/>
            <person name="Grigoriev I.V."/>
        </authorList>
    </citation>
    <scope>NUCLEOTIDE SEQUENCE [LARGE SCALE GENOMIC DNA]</scope>
    <source>
        <strain evidence="3 4">CBS 144469</strain>
    </source>
</reference>
<feature type="chain" id="PRO_5034980353" evidence="2">
    <location>
        <begin position="22"/>
        <end position="88"/>
    </location>
</feature>
<sequence>MRVSFIHLLTALGALASFANAYHDDYTFSARDLDELTTLYRREILADFTTRDLLAEVAGRLEARTKDHDPRPIPDPTNPIAPKSGHRR</sequence>
<keyword evidence="2" id="KW-0732">Signal</keyword>